<organism evidence="3 4">
    <name type="scientific">Pseudoduganella rivuli</name>
    <dbReference type="NCBI Taxonomy" id="2666085"/>
    <lineage>
        <taxon>Bacteria</taxon>
        <taxon>Pseudomonadati</taxon>
        <taxon>Pseudomonadota</taxon>
        <taxon>Betaproteobacteria</taxon>
        <taxon>Burkholderiales</taxon>
        <taxon>Oxalobacteraceae</taxon>
        <taxon>Telluria group</taxon>
        <taxon>Pseudoduganella</taxon>
    </lineage>
</organism>
<feature type="compositionally biased region" description="Basic and acidic residues" evidence="1">
    <location>
        <begin position="130"/>
        <end position="140"/>
    </location>
</feature>
<dbReference type="InterPro" id="IPR049973">
    <property type="entry name" value="STY0301-like"/>
</dbReference>
<sequence>MGTSFTTTLLTALAATIALGNTASAAGADDIICPATILASTAVTTAEGWEPVGGAAEFRLEQTQLYVGNPADDRPLPPEADSGDEPRWRLSANKQGETWVGCTYSNTTVVLARKLDPRLTQCVVKRETVERQGKGTDSHTVELQPAITCN</sequence>
<feature type="region of interest" description="Disordered" evidence="1">
    <location>
        <begin position="130"/>
        <end position="150"/>
    </location>
</feature>
<protein>
    <recommendedName>
        <fullName evidence="5">Secreted protein</fullName>
    </recommendedName>
</protein>
<feature type="signal peptide" evidence="2">
    <location>
        <begin position="1"/>
        <end position="25"/>
    </location>
</feature>
<evidence type="ECO:0000256" key="1">
    <source>
        <dbReference type="SAM" id="MobiDB-lite"/>
    </source>
</evidence>
<accession>A0A7X2LS48</accession>
<dbReference type="Proteomes" id="UP000446768">
    <property type="component" value="Unassembled WGS sequence"/>
</dbReference>
<evidence type="ECO:0000313" key="3">
    <source>
        <dbReference type="EMBL" id="MRV71508.1"/>
    </source>
</evidence>
<reference evidence="3 4" key="1">
    <citation type="submission" date="2019-11" db="EMBL/GenBank/DDBJ databases">
        <title>Novel species isolated from a subtropical stream in China.</title>
        <authorList>
            <person name="Lu H."/>
        </authorList>
    </citation>
    <scope>NUCLEOTIDE SEQUENCE [LARGE SCALE GENOMIC DNA]</scope>
    <source>
        <strain evidence="3 4">FT92W</strain>
    </source>
</reference>
<evidence type="ECO:0008006" key="5">
    <source>
        <dbReference type="Google" id="ProtNLM"/>
    </source>
</evidence>
<comment type="caution">
    <text evidence="3">The sequence shown here is derived from an EMBL/GenBank/DDBJ whole genome shotgun (WGS) entry which is preliminary data.</text>
</comment>
<dbReference type="EMBL" id="WKJJ01000004">
    <property type="protein sequence ID" value="MRV71508.1"/>
    <property type="molecule type" value="Genomic_DNA"/>
</dbReference>
<name>A0A7X2LS48_9BURK</name>
<feature type="region of interest" description="Disordered" evidence="1">
    <location>
        <begin position="67"/>
        <end position="88"/>
    </location>
</feature>
<dbReference type="AlphaFoldDB" id="A0A7X2LS48"/>
<gene>
    <name evidence="3" type="ORF">GJ700_07200</name>
</gene>
<evidence type="ECO:0000256" key="2">
    <source>
        <dbReference type="SAM" id="SignalP"/>
    </source>
</evidence>
<keyword evidence="4" id="KW-1185">Reference proteome</keyword>
<feature type="chain" id="PRO_5031200482" description="Secreted protein" evidence="2">
    <location>
        <begin position="26"/>
        <end position="150"/>
    </location>
</feature>
<evidence type="ECO:0000313" key="4">
    <source>
        <dbReference type="Proteomes" id="UP000446768"/>
    </source>
</evidence>
<dbReference type="RefSeq" id="WP_154372105.1">
    <property type="nucleotide sequence ID" value="NZ_WKJJ01000004.1"/>
</dbReference>
<dbReference type="NCBIfam" id="NF042415">
    <property type="entry name" value="STY0301_fam"/>
    <property type="match status" value="1"/>
</dbReference>
<keyword evidence="2" id="KW-0732">Signal</keyword>
<proteinExistence type="predicted"/>